<evidence type="ECO:0000256" key="1">
    <source>
        <dbReference type="SAM" id="MobiDB-lite"/>
    </source>
</evidence>
<dbReference type="GeneID" id="121142646"/>
<feature type="region of interest" description="Disordered" evidence="1">
    <location>
        <begin position="41"/>
        <end position="73"/>
    </location>
</feature>
<evidence type="ECO:0000313" key="2">
    <source>
        <dbReference type="Proteomes" id="UP000886700"/>
    </source>
</evidence>
<protein>
    <submittedName>
        <fullName evidence="3">Uncharacterized protein LOC121142646 isoform X1</fullName>
    </submittedName>
</protein>
<gene>
    <name evidence="3" type="primary">LOC121142646</name>
</gene>
<accession>A0ABM2Y1E5</accession>
<name>A0ABM2Y1E5_MESAU</name>
<dbReference type="SUPFAM" id="SSF53098">
    <property type="entry name" value="Ribonuclease H-like"/>
    <property type="match status" value="1"/>
</dbReference>
<feature type="compositionally biased region" description="Acidic residues" evidence="1">
    <location>
        <begin position="41"/>
        <end position="66"/>
    </location>
</feature>
<dbReference type="Proteomes" id="UP000886700">
    <property type="component" value="Unplaced"/>
</dbReference>
<dbReference type="InterPro" id="IPR036397">
    <property type="entry name" value="RNaseH_sf"/>
</dbReference>
<proteinExistence type="predicted"/>
<organism evidence="2 3">
    <name type="scientific">Mesocricetus auratus</name>
    <name type="common">Golden hamster</name>
    <dbReference type="NCBI Taxonomy" id="10036"/>
    <lineage>
        <taxon>Eukaryota</taxon>
        <taxon>Metazoa</taxon>
        <taxon>Chordata</taxon>
        <taxon>Craniata</taxon>
        <taxon>Vertebrata</taxon>
        <taxon>Euteleostomi</taxon>
        <taxon>Mammalia</taxon>
        <taxon>Eutheria</taxon>
        <taxon>Euarchontoglires</taxon>
        <taxon>Glires</taxon>
        <taxon>Rodentia</taxon>
        <taxon>Myomorpha</taxon>
        <taxon>Muroidea</taxon>
        <taxon>Cricetidae</taxon>
        <taxon>Cricetinae</taxon>
        <taxon>Mesocricetus</taxon>
    </lineage>
</organism>
<dbReference type="RefSeq" id="XP_040608710.1">
    <property type="nucleotide sequence ID" value="XM_040752776.1"/>
</dbReference>
<keyword evidence="2" id="KW-1185">Reference proteome</keyword>
<evidence type="ECO:0000313" key="3">
    <source>
        <dbReference type="RefSeq" id="XP_040608710.1"/>
    </source>
</evidence>
<reference evidence="3" key="1">
    <citation type="submission" date="2025-08" db="UniProtKB">
        <authorList>
            <consortium name="RefSeq"/>
        </authorList>
    </citation>
    <scope>IDENTIFICATION</scope>
    <source>
        <tissue evidence="3">Liver</tissue>
    </source>
</reference>
<dbReference type="Gene3D" id="3.30.420.10">
    <property type="entry name" value="Ribonuclease H-like superfamily/Ribonuclease H"/>
    <property type="match status" value="1"/>
</dbReference>
<sequence>MAGAGSNGEALAPRMELIEMKDKLRNRQEIVNGLNIFLEENEEDASLEELEEESDVFEEEETEALSEDGSKEAHDKSVRCMPSYKIVRTSHKVSLRSITSMTDEERFNMRIKKFGINTSKEFRKSPGASCFGLTMSTGKENADMNTTLMHYINDLVLIGPSEYKAFCRLCHHSIASDQGTHFTGRKVHQWTHSYRIRWSYHVPQHAEASGLIERKRREGDWSVSDSCDLLLHLLSRVYMSKVNRRTKLKFSPSVYHQFFNLFIDVGLYL</sequence>
<dbReference type="InterPro" id="IPR012337">
    <property type="entry name" value="RNaseH-like_sf"/>
</dbReference>